<evidence type="ECO:0000313" key="3">
    <source>
        <dbReference type="Proteomes" id="UP001189429"/>
    </source>
</evidence>
<name>A0ABN9VLL0_9DINO</name>
<evidence type="ECO:0000256" key="1">
    <source>
        <dbReference type="SAM" id="MobiDB-lite"/>
    </source>
</evidence>
<feature type="compositionally biased region" description="Basic and acidic residues" evidence="1">
    <location>
        <begin position="34"/>
        <end position="43"/>
    </location>
</feature>
<gene>
    <name evidence="2" type="ORF">PCOR1329_LOCUS59190</name>
</gene>
<dbReference type="EMBL" id="CAUYUJ010017371">
    <property type="protein sequence ID" value="CAK0874223.1"/>
    <property type="molecule type" value="Genomic_DNA"/>
</dbReference>
<feature type="region of interest" description="Disordered" evidence="1">
    <location>
        <begin position="32"/>
        <end position="76"/>
    </location>
</feature>
<dbReference type="Proteomes" id="UP001189429">
    <property type="component" value="Unassembled WGS sequence"/>
</dbReference>
<proteinExistence type="predicted"/>
<accession>A0ABN9VLL0</accession>
<keyword evidence="3" id="KW-1185">Reference proteome</keyword>
<comment type="caution">
    <text evidence="2">The sequence shown here is derived from an EMBL/GenBank/DDBJ whole genome shotgun (WGS) entry which is preliminary data.</text>
</comment>
<reference evidence="2" key="1">
    <citation type="submission" date="2023-10" db="EMBL/GenBank/DDBJ databases">
        <authorList>
            <person name="Chen Y."/>
            <person name="Shah S."/>
            <person name="Dougan E. K."/>
            <person name="Thang M."/>
            <person name="Chan C."/>
        </authorList>
    </citation>
    <scope>NUCLEOTIDE SEQUENCE [LARGE SCALE GENOMIC DNA]</scope>
</reference>
<sequence length="133" mass="14855">MPLDGVLTRGSDSWSVTSARARWVSGCTSRPRTVRLETDRQHETMMVSSAPTKRPRMKSTSSQTHEPSDEQGEFERSSALELRALLARVLDDLKGPREHRLQLQHTLALTGVQRADTRRALARGSDEGDSLET</sequence>
<protein>
    <submittedName>
        <fullName evidence="2">Uncharacterized protein</fullName>
    </submittedName>
</protein>
<organism evidence="2 3">
    <name type="scientific">Prorocentrum cordatum</name>
    <dbReference type="NCBI Taxonomy" id="2364126"/>
    <lineage>
        <taxon>Eukaryota</taxon>
        <taxon>Sar</taxon>
        <taxon>Alveolata</taxon>
        <taxon>Dinophyceae</taxon>
        <taxon>Prorocentrales</taxon>
        <taxon>Prorocentraceae</taxon>
        <taxon>Prorocentrum</taxon>
    </lineage>
</organism>
<evidence type="ECO:0000313" key="2">
    <source>
        <dbReference type="EMBL" id="CAK0874223.1"/>
    </source>
</evidence>